<evidence type="ECO:0000259" key="6">
    <source>
        <dbReference type="Pfam" id="PF21229"/>
    </source>
</evidence>
<dbReference type="InterPro" id="IPR026064">
    <property type="entry name" value="TdIF1"/>
</dbReference>
<evidence type="ECO:0000256" key="1">
    <source>
        <dbReference type="ARBA" id="ARBA00004123"/>
    </source>
</evidence>
<reference evidence="7" key="2">
    <citation type="submission" date="2017-10" db="EMBL/GenBank/DDBJ databases">
        <title>Ladona fulva Genome sequencing and assembly.</title>
        <authorList>
            <person name="Murali S."/>
            <person name="Richards S."/>
            <person name="Bandaranaike D."/>
            <person name="Bellair M."/>
            <person name="Blankenburg K."/>
            <person name="Chao H."/>
            <person name="Dinh H."/>
            <person name="Doddapaneni H."/>
            <person name="Dugan-Rocha S."/>
            <person name="Elkadiri S."/>
            <person name="Gnanaolivu R."/>
            <person name="Hernandez B."/>
            <person name="Skinner E."/>
            <person name="Javaid M."/>
            <person name="Lee S."/>
            <person name="Li M."/>
            <person name="Ming W."/>
            <person name="Munidasa M."/>
            <person name="Muniz J."/>
            <person name="Nguyen L."/>
            <person name="Hughes D."/>
            <person name="Osuji N."/>
            <person name="Pu L.-L."/>
            <person name="Puazo M."/>
            <person name="Qu C."/>
            <person name="Quiroz J."/>
            <person name="Raj R."/>
            <person name="Weissenberger G."/>
            <person name="Xin Y."/>
            <person name="Zou X."/>
            <person name="Han Y."/>
            <person name="Worley K."/>
            <person name="Muzny D."/>
            <person name="Gibbs R."/>
        </authorList>
    </citation>
    <scope>NUCLEOTIDE SEQUENCE</scope>
    <source>
        <strain evidence="7">Sampled in the wild</strain>
    </source>
</reference>
<evidence type="ECO:0000259" key="5">
    <source>
        <dbReference type="Pfam" id="PF18192"/>
    </source>
</evidence>
<dbReference type="PANTHER" id="PTHR23399:SF2">
    <property type="entry name" value="DEOXYNUCLEOTIDYLTRANSFERASE TERMINAL-INTERACTING PROTEIN 1"/>
    <property type="match status" value="1"/>
</dbReference>
<evidence type="ECO:0000313" key="7">
    <source>
        <dbReference type="EMBL" id="KAG8226071.1"/>
    </source>
</evidence>
<dbReference type="Pfam" id="PF21229">
    <property type="entry name" value="TdIF1_2nd"/>
    <property type="match status" value="1"/>
</dbReference>
<feature type="region of interest" description="Disordered" evidence="4">
    <location>
        <begin position="290"/>
        <end position="336"/>
    </location>
</feature>
<name>A0A8K0NXW4_LADFU</name>
<keyword evidence="2" id="KW-0238">DNA-binding</keyword>
<keyword evidence="8" id="KW-1185">Reference proteome</keyword>
<evidence type="ECO:0000256" key="2">
    <source>
        <dbReference type="ARBA" id="ARBA00023125"/>
    </source>
</evidence>
<comment type="caution">
    <text evidence="7">The sequence shown here is derived from an EMBL/GenBank/DDBJ whole genome shotgun (WGS) entry which is preliminary data.</text>
</comment>
<dbReference type="EMBL" id="KZ308266">
    <property type="protein sequence ID" value="KAG8226071.1"/>
    <property type="molecule type" value="Genomic_DNA"/>
</dbReference>
<organism evidence="7 8">
    <name type="scientific">Ladona fulva</name>
    <name type="common">Scarce chaser dragonfly</name>
    <name type="synonym">Libellula fulva</name>
    <dbReference type="NCBI Taxonomy" id="123851"/>
    <lineage>
        <taxon>Eukaryota</taxon>
        <taxon>Metazoa</taxon>
        <taxon>Ecdysozoa</taxon>
        <taxon>Arthropoda</taxon>
        <taxon>Hexapoda</taxon>
        <taxon>Insecta</taxon>
        <taxon>Pterygota</taxon>
        <taxon>Palaeoptera</taxon>
        <taxon>Odonata</taxon>
        <taxon>Epiprocta</taxon>
        <taxon>Anisoptera</taxon>
        <taxon>Libelluloidea</taxon>
        <taxon>Libellulidae</taxon>
        <taxon>Ladona</taxon>
    </lineage>
</organism>
<dbReference type="GO" id="GO:0003677">
    <property type="term" value="F:DNA binding"/>
    <property type="evidence" value="ECO:0007669"/>
    <property type="project" value="UniProtKB-KW"/>
</dbReference>
<evidence type="ECO:0000256" key="3">
    <source>
        <dbReference type="ARBA" id="ARBA00023242"/>
    </source>
</evidence>
<feature type="compositionally biased region" description="Polar residues" evidence="4">
    <location>
        <begin position="302"/>
        <end position="336"/>
    </location>
</feature>
<evidence type="ECO:0008006" key="9">
    <source>
        <dbReference type="Google" id="ProtNLM"/>
    </source>
</evidence>
<feature type="compositionally biased region" description="Polar residues" evidence="4">
    <location>
        <begin position="49"/>
        <end position="66"/>
    </location>
</feature>
<dbReference type="Proteomes" id="UP000792457">
    <property type="component" value="Unassembled WGS sequence"/>
</dbReference>
<feature type="compositionally biased region" description="Low complexity" evidence="4">
    <location>
        <begin position="290"/>
        <end position="301"/>
    </location>
</feature>
<feature type="compositionally biased region" description="Low complexity" evidence="4">
    <location>
        <begin position="34"/>
        <end position="45"/>
    </location>
</feature>
<feature type="domain" description="TdIF1 C-terminal" evidence="6">
    <location>
        <begin position="373"/>
        <end position="444"/>
    </location>
</feature>
<dbReference type="AlphaFoldDB" id="A0A8K0NXW4"/>
<sequence>MVIQRGSVESWGLPSETRTPFQRQLIVTSLSEANNSSKPNSPFSFRHPSVSQCQISSSPGLSSTNSEKMVADTVPQFCNNFNVPPVKEIKLEPQEYMEWRNTFNVRQTNITSLTGTLCIPGTNSSTSWRGRFGPERGISGPVSASRSLDLLRQNLQNVINQEIDHVFSRYLEKYFHPAIENIKDNLGPESVTQDMLRKVCRQFLEDAKMMYSSPSSLYCSSESWKSAHIKSERNRSHKANTSKVIKNENVGMNQISVTEESALKVGLLNSQCSKKRQKCGVTSSSKVTAAVASKSSSTSSTEIIHNSKCNQGSDQQQSRPHSSTVTSPTASTNNTPAVCSALSKMKSKDVGSGVPNPKWDSTKWEASRIMSQTLFVMGARANKALGFGQMRGRLYMKHPELFKYSGDQEDKEWLTRNNLMAPTGGKAYLMIVEDIRELAETDEY</sequence>
<feature type="domain" description="DNTTIP1 dimerisation" evidence="5">
    <location>
        <begin position="146"/>
        <end position="213"/>
    </location>
</feature>
<comment type="subcellular location">
    <subcellularLocation>
        <location evidence="1">Nucleus</location>
    </subcellularLocation>
</comment>
<feature type="region of interest" description="Disordered" evidence="4">
    <location>
        <begin position="32"/>
        <end position="66"/>
    </location>
</feature>
<proteinExistence type="predicted"/>
<dbReference type="PANTHER" id="PTHR23399">
    <property type="entry name" value="DEOXYNUCLEOTIDYLTRANSFERASE TERMINAL-INTERACTING PROTEIN 1"/>
    <property type="match status" value="1"/>
</dbReference>
<evidence type="ECO:0000256" key="4">
    <source>
        <dbReference type="SAM" id="MobiDB-lite"/>
    </source>
</evidence>
<dbReference type="OrthoDB" id="5860246at2759"/>
<dbReference type="GO" id="GO:0031491">
    <property type="term" value="F:nucleosome binding"/>
    <property type="evidence" value="ECO:0007669"/>
    <property type="project" value="TreeGrafter"/>
</dbReference>
<feature type="non-terminal residue" evidence="7">
    <location>
        <position position="1"/>
    </location>
</feature>
<keyword evidence="3" id="KW-0539">Nucleus</keyword>
<dbReference type="InterPro" id="IPR049121">
    <property type="entry name" value="TdIF1_C"/>
</dbReference>
<dbReference type="GO" id="GO:0005634">
    <property type="term" value="C:nucleus"/>
    <property type="evidence" value="ECO:0007669"/>
    <property type="project" value="UniProtKB-SubCell"/>
</dbReference>
<dbReference type="InterPro" id="IPR041384">
    <property type="entry name" value="DNTTIP1_dimer"/>
</dbReference>
<reference evidence="7" key="1">
    <citation type="submission" date="2013-04" db="EMBL/GenBank/DDBJ databases">
        <authorList>
            <person name="Qu J."/>
            <person name="Murali S.C."/>
            <person name="Bandaranaike D."/>
            <person name="Bellair M."/>
            <person name="Blankenburg K."/>
            <person name="Chao H."/>
            <person name="Dinh H."/>
            <person name="Doddapaneni H."/>
            <person name="Downs B."/>
            <person name="Dugan-Rocha S."/>
            <person name="Elkadiri S."/>
            <person name="Gnanaolivu R.D."/>
            <person name="Hernandez B."/>
            <person name="Javaid M."/>
            <person name="Jayaseelan J.C."/>
            <person name="Lee S."/>
            <person name="Li M."/>
            <person name="Ming W."/>
            <person name="Munidasa M."/>
            <person name="Muniz J."/>
            <person name="Nguyen L."/>
            <person name="Ongeri F."/>
            <person name="Osuji N."/>
            <person name="Pu L.-L."/>
            <person name="Puazo M."/>
            <person name="Qu C."/>
            <person name="Quiroz J."/>
            <person name="Raj R."/>
            <person name="Weissenberger G."/>
            <person name="Xin Y."/>
            <person name="Zou X."/>
            <person name="Han Y."/>
            <person name="Richards S."/>
            <person name="Worley K."/>
            <person name="Muzny D."/>
            <person name="Gibbs R."/>
        </authorList>
    </citation>
    <scope>NUCLEOTIDE SEQUENCE</scope>
    <source>
        <strain evidence="7">Sampled in the wild</strain>
    </source>
</reference>
<accession>A0A8K0NXW4</accession>
<dbReference type="Pfam" id="PF18192">
    <property type="entry name" value="DNTTIP1_dimer"/>
    <property type="match status" value="1"/>
</dbReference>
<gene>
    <name evidence="7" type="ORF">J437_LFUL006378</name>
</gene>
<protein>
    <recommendedName>
        <fullName evidence="9">Deoxynucleotidyltransferase terminal-interacting protein 1</fullName>
    </recommendedName>
</protein>
<evidence type="ECO:0000313" key="8">
    <source>
        <dbReference type="Proteomes" id="UP000792457"/>
    </source>
</evidence>